<organism evidence="1 2">
    <name type="scientific">Hygrophoropsis aurantiaca</name>
    <dbReference type="NCBI Taxonomy" id="72124"/>
    <lineage>
        <taxon>Eukaryota</taxon>
        <taxon>Fungi</taxon>
        <taxon>Dikarya</taxon>
        <taxon>Basidiomycota</taxon>
        <taxon>Agaricomycotina</taxon>
        <taxon>Agaricomycetes</taxon>
        <taxon>Agaricomycetidae</taxon>
        <taxon>Boletales</taxon>
        <taxon>Coniophorineae</taxon>
        <taxon>Hygrophoropsidaceae</taxon>
        <taxon>Hygrophoropsis</taxon>
    </lineage>
</organism>
<dbReference type="Proteomes" id="UP000790377">
    <property type="component" value="Unassembled WGS sequence"/>
</dbReference>
<comment type="caution">
    <text evidence="1">The sequence shown here is derived from an EMBL/GenBank/DDBJ whole genome shotgun (WGS) entry which is preliminary data.</text>
</comment>
<evidence type="ECO:0000313" key="2">
    <source>
        <dbReference type="Proteomes" id="UP000790377"/>
    </source>
</evidence>
<protein>
    <submittedName>
        <fullName evidence="1">Uncharacterized protein</fullName>
    </submittedName>
</protein>
<keyword evidence="2" id="KW-1185">Reference proteome</keyword>
<name>A0ACB8AN94_9AGAM</name>
<gene>
    <name evidence="1" type="ORF">BJ138DRAFT_1079554</name>
</gene>
<reference evidence="1" key="1">
    <citation type="journal article" date="2021" name="New Phytol.">
        <title>Evolutionary innovations through gain and loss of genes in the ectomycorrhizal Boletales.</title>
        <authorList>
            <person name="Wu G."/>
            <person name="Miyauchi S."/>
            <person name="Morin E."/>
            <person name="Kuo A."/>
            <person name="Drula E."/>
            <person name="Varga T."/>
            <person name="Kohler A."/>
            <person name="Feng B."/>
            <person name="Cao Y."/>
            <person name="Lipzen A."/>
            <person name="Daum C."/>
            <person name="Hundley H."/>
            <person name="Pangilinan J."/>
            <person name="Johnson J."/>
            <person name="Barry K."/>
            <person name="LaButti K."/>
            <person name="Ng V."/>
            <person name="Ahrendt S."/>
            <person name="Min B."/>
            <person name="Choi I.G."/>
            <person name="Park H."/>
            <person name="Plett J.M."/>
            <person name="Magnuson J."/>
            <person name="Spatafora J.W."/>
            <person name="Nagy L.G."/>
            <person name="Henrissat B."/>
            <person name="Grigoriev I.V."/>
            <person name="Yang Z.L."/>
            <person name="Xu J."/>
            <person name="Martin F.M."/>
        </authorList>
    </citation>
    <scope>NUCLEOTIDE SEQUENCE</scope>
    <source>
        <strain evidence="1">ATCC 28755</strain>
    </source>
</reference>
<dbReference type="EMBL" id="MU267614">
    <property type="protein sequence ID" value="KAH7914404.1"/>
    <property type="molecule type" value="Genomic_DNA"/>
</dbReference>
<sequence length="229" mass="27266">MHTGFNDVEILTYIGLPNTYEPLPSISPLEFLQLHLHQLPPHLMQRFSLITTPKQRTIVPEIRNRRLRHTETSPPALSFVLAKANWPLLWHGRERQGQEEAREEKEWAENEFLEGKKQHIGKLGSLLGDYEEEREAERLRNVRRNQIVHDEFIPEEDESDSDENEQMDIDDVEESPAESRRSFERLVRERFIYGLLEDIDYDSVDWNEQLDVLDERDAEDRWFEDEDES</sequence>
<accession>A0ACB8AN94</accession>
<evidence type="ECO:0000313" key="1">
    <source>
        <dbReference type="EMBL" id="KAH7914404.1"/>
    </source>
</evidence>
<proteinExistence type="predicted"/>